<name>A0A6A5V3N5_9PLEO</name>
<reference evidence="2" key="1">
    <citation type="journal article" date="2020" name="Stud. Mycol.">
        <title>101 Dothideomycetes genomes: a test case for predicting lifestyles and emergence of pathogens.</title>
        <authorList>
            <person name="Haridas S."/>
            <person name="Albert R."/>
            <person name="Binder M."/>
            <person name="Bloem J."/>
            <person name="Labutti K."/>
            <person name="Salamov A."/>
            <person name="Andreopoulos B."/>
            <person name="Baker S."/>
            <person name="Barry K."/>
            <person name="Bills G."/>
            <person name="Bluhm B."/>
            <person name="Cannon C."/>
            <person name="Castanera R."/>
            <person name="Culley D."/>
            <person name="Daum C."/>
            <person name="Ezra D."/>
            <person name="Gonzalez J."/>
            <person name="Henrissat B."/>
            <person name="Kuo A."/>
            <person name="Liang C."/>
            <person name="Lipzen A."/>
            <person name="Lutzoni F."/>
            <person name="Magnuson J."/>
            <person name="Mondo S."/>
            <person name="Nolan M."/>
            <person name="Ohm R."/>
            <person name="Pangilinan J."/>
            <person name="Park H.-J."/>
            <person name="Ramirez L."/>
            <person name="Alfaro M."/>
            <person name="Sun H."/>
            <person name="Tritt A."/>
            <person name="Yoshinaga Y."/>
            <person name="Zwiers L.-H."/>
            <person name="Turgeon B."/>
            <person name="Goodwin S."/>
            <person name="Spatafora J."/>
            <person name="Crous P."/>
            <person name="Grigoriev I."/>
        </authorList>
    </citation>
    <scope>NUCLEOTIDE SEQUENCE</scope>
    <source>
        <strain evidence="2">CBS 107.79</strain>
    </source>
</reference>
<feature type="compositionally biased region" description="Basic and acidic residues" evidence="1">
    <location>
        <begin position="65"/>
        <end position="75"/>
    </location>
</feature>
<dbReference type="OrthoDB" id="9985428at2759"/>
<protein>
    <submittedName>
        <fullName evidence="2">Uncharacterized protein</fullName>
    </submittedName>
</protein>
<keyword evidence="3" id="KW-1185">Reference proteome</keyword>
<dbReference type="Proteomes" id="UP000800036">
    <property type="component" value="Unassembled WGS sequence"/>
</dbReference>
<accession>A0A6A5V3N5</accession>
<proteinExistence type="predicted"/>
<sequence>MGRTEKSQGLAPPAIRKDIRAKQARRIINKVVPAILASNARARKSAENSELIVDPGPISAATSTPKEKERADDNDAKYIKRVFGSSVTSTS</sequence>
<gene>
    <name evidence="2" type="ORF">BU23DRAFT_556622</name>
</gene>
<evidence type="ECO:0000256" key="1">
    <source>
        <dbReference type="SAM" id="MobiDB-lite"/>
    </source>
</evidence>
<dbReference type="EMBL" id="ML976699">
    <property type="protein sequence ID" value="KAF1970662.1"/>
    <property type="molecule type" value="Genomic_DNA"/>
</dbReference>
<organism evidence="2 3">
    <name type="scientific">Bimuria novae-zelandiae CBS 107.79</name>
    <dbReference type="NCBI Taxonomy" id="1447943"/>
    <lineage>
        <taxon>Eukaryota</taxon>
        <taxon>Fungi</taxon>
        <taxon>Dikarya</taxon>
        <taxon>Ascomycota</taxon>
        <taxon>Pezizomycotina</taxon>
        <taxon>Dothideomycetes</taxon>
        <taxon>Pleosporomycetidae</taxon>
        <taxon>Pleosporales</taxon>
        <taxon>Massarineae</taxon>
        <taxon>Didymosphaeriaceae</taxon>
        <taxon>Bimuria</taxon>
    </lineage>
</organism>
<evidence type="ECO:0000313" key="3">
    <source>
        <dbReference type="Proteomes" id="UP000800036"/>
    </source>
</evidence>
<dbReference type="AlphaFoldDB" id="A0A6A5V3N5"/>
<evidence type="ECO:0000313" key="2">
    <source>
        <dbReference type="EMBL" id="KAF1970662.1"/>
    </source>
</evidence>
<feature type="region of interest" description="Disordered" evidence="1">
    <location>
        <begin position="44"/>
        <end position="75"/>
    </location>
</feature>